<evidence type="ECO:0000313" key="1">
    <source>
        <dbReference type="EMBL" id="MCW1914012.1"/>
    </source>
</evidence>
<name>A0ABT3G2X8_9BACT</name>
<accession>A0ABT3G2X8</accession>
<reference evidence="1" key="1">
    <citation type="submission" date="2022-10" db="EMBL/GenBank/DDBJ databases">
        <title>Luteolibacter sp. GHJ8, whole genome shotgun sequencing project.</title>
        <authorList>
            <person name="Zhao G."/>
            <person name="Shen L."/>
        </authorList>
    </citation>
    <scope>NUCLEOTIDE SEQUENCE</scope>
    <source>
        <strain evidence="1">GHJ8</strain>
    </source>
</reference>
<dbReference type="Proteomes" id="UP001165653">
    <property type="component" value="Unassembled WGS sequence"/>
</dbReference>
<organism evidence="1 2">
    <name type="scientific">Luteolibacter rhizosphaerae</name>
    <dbReference type="NCBI Taxonomy" id="2989719"/>
    <lineage>
        <taxon>Bacteria</taxon>
        <taxon>Pseudomonadati</taxon>
        <taxon>Verrucomicrobiota</taxon>
        <taxon>Verrucomicrobiia</taxon>
        <taxon>Verrucomicrobiales</taxon>
        <taxon>Verrucomicrobiaceae</taxon>
        <taxon>Luteolibacter</taxon>
    </lineage>
</organism>
<dbReference type="EMBL" id="JAPDDR010000005">
    <property type="protein sequence ID" value="MCW1914012.1"/>
    <property type="molecule type" value="Genomic_DNA"/>
</dbReference>
<keyword evidence="2" id="KW-1185">Reference proteome</keyword>
<evidence type="ECO:0000313" key="2">
    <source>
        <dbReference type="Proteomes" id="UP001165653"/>
    </source>
</evidence>
<gene>
    <name evidence="1" type="ORF">OJ996_10530</name>
</gene>
<sequence length="288" mass="32286">MSLRPLLSATLFIAPMAPAEEPAVASKTEFLDNGRIKIGVDMSSGGSIFWFSELPDGPNLLNHADRGRFVQQSYYGLPDGTKWGEKDWRWNPVQGGHYEGKPAKILEAKKTAESLYVKGIPIHWAGGQLLEDCRMEEWITLSGDVATIRFRFTYKGKEHHPATHQELPAVFVDYALPKLVYYKGEKPWTGDALSEDVPAWPNEYRRCTEEWAAYIGPDGRGLGVFFPGTKDITCYRYQGAAGPAGIGCSYFAPIQTLAVVPGFEHDYRIHLKIGTVAEIRESFKKLRR</sequence>
<proteinExistence type="predicted"/>
<evidence type="ECO:0008006" key="3">
    <source>
        <dbReference type="Google" id="ProtNLM"/>
    </source>
</evidence>
<comment type="caution">
    <text evidence="1">The sequence shown here is derived from an EMBL/GenBank/DDBJ whole genome shotgun (WGS) entry which is preliminary data.</text>
</comment>
<dbReference type="RefSeq" id="WP_264513517.1">
    <property type="nucleotide sequence ID" value="NZ_JAPDDR010000005.1"/>
</dbReference>
<protein>
    <recommendedName>
        <fullName evidence="3">DUF4380 domain-containing protein</fullName>
    </recommendedName>
</protein>